<feature type="repeat" description="TPR" evidence="1">
    <location>
        <begin position="158"/>
        <end position="191"/>
    </location>
</feature>
<evidence type="ECO:0000313" key="4">
    <source>
        <dbReference type="Proteomes" id="UP001431010"/>
    </source>
</evidence>
<evidence type="ECO:0000313" key="3">
    <source>
        <dbReference type="EMBL" id="UFZ04638.1"/>
    </source>
</evidence>
<dbReference type="SUPFAM" id="SSF48452">
    <property type="entry name" value="TPR-like"/>
    <property type="match status" value="1"/>
</dbReference>
<dbReference type="InterPro" id="IPR019734">
    <property type="entry name" value="TPR_rpt"/>
</dbReference>
<organism evidence="3 4">
    <name type="scientific">Bradyrhizobium ontarionense</name>
    <dbReference type="NCBI Taxonomy" id="2898149"/>
    <lineage>
        <taxon>Bacteria</taxon>
        <taxon>Pseudomonadati</taxon>
        <taxon>Pseudomonadota</taxon>
        <taxon>Alphaproteobacteria</taxon>
        <taxon>Hyphomicrobiales</taxon>
        <taxon>Nitrobacteraceae</taxon>
        <taxon>Bradyrhizobium</taxon>
    </lineage>
</organism>
<evidence type="ECO:0000256" key="1">
    <source>
        <dbReference type="PROSITE-ProRule" id="PRU00339"/>
    </source>
</evidence>
<dbReference type="Proteomes" id="UP001431010">
    <property type="component" value="Chromosome"/>
</dbReference>
<dbReference type="Pfam" id="PF13432">
    <property type="entry name" value="TPR_16"/>
    <property type="match status" value="1"/>
</dbReference>
<dbReference type="PIRSF" id="PIRSF030959">
    <property type="entry name" value="UCP030959"/>
    <property type="match status" value="1"/>
</dbReference>
<evidence type="ECO:0000256" key="2">
    <source>
        <dbReference type="SAM" id="Phobius"/>
    </source>
</evidence>
<dbReference type="RefSeq" id="WP_231321533.1">
    <property type="nucleotide sequence ID" value="NZ_CP088156.1"/>
</dbReference>
<feature type="transmembrane region" description="Helical" evidence="2">
    <location>
        <begin position="25"/>
        <end position="45"/>
    </location>
</feature>
<reference evidence="3" key="1">
    <citation type="journal article" date="2024" name="Antonie Van Leeuwenhoek">
        <title>Bradyrhizobium ontarionense sp. nov., a novel bacterial symbiont isolated from Aeschynomene indica (Indian jointvetch), harbours photosynthesis, nitrogen fixation and nitrous oxide (N2O) reductase genes.</title>
        <authorList>
            <person name="Bromfield E.S.P."/>
            <person name="Cloutier S."/>
        </authorList>
    </citation>
    <scope>NUCLEOTIDE SEQUENCE</scope>
    <source>
        <strain evidence="3">A19</strain>
    </source>
</reference>
<protein>
    <submittedName>
        <fullName evidence="3">Tetratricopeptide repeat protein</fullName>
    </submittedName>
</protein>
<keyword evidence="1" id="KW-0802">TPR repeat</keyword>
<keyword evidence="2" id="KW-0812">Transmembrane</keyword>
<keyword evidence="2" id="KW-0472">Membrane</keyword>
<proteinExistence type="predicted"/>
<dbReference type="EMBL" id="CP088156">
    <property type="protein sequence ID" value="UFZ04638.1"/>
    <property type="molecule type" value="Genomic_DNA"/>
</dbReference>
<accession>A0ABY3RD06</accession>
<dbReference type="InterPro" id="IPR014562">
    <property type="entry name" value="UCP030959_TPR_rpt-cont"/>
</dbReference>
<dbReference type="Gene3D" id="1.25.40.10">
    <property type="entry name" value="Tetratricopeptide repeat domain"/>
    <property type="match status" value="1"/>
</dbReference>
<keyword evidence="4" id="KW-1185">Reference proteome</keyword>
<sequence>MPVALVVLLLDISLIYHASRTERLQPWAFIILMVPMIGALAYIVVELVPEWLGSHDVQKARKRVASKLDPDKYYRELSDRLAVTDTIANRAALAEECVVVGRYDEAEHHYDHILSLPMGHEPLFALGKAKAQFARRRPADALATLDELQKSWPDYNSAEAHLLYARALQEAGRTDEALEEYQALLDYAPGSEAKVRYGMLLKLVGRIAEAKIVFTELLIQMKRAPRHVRKAQAEWIAIAEKQLAG</sequence>
<name>A0ABY3RD06_9BRAD</name>
<dbReference type="PROSITE" id="PS50005">
    <property type="entry name" value="TPR"/>
    <property type="match status" value="1"/>
</dbReference>
<dbReference type="InterPro" id="IPR011990">
    <property type="entry name" value="TPR-like_helical_dom_sf"/>
</dbReference>
<gene>
    <name evidence="3" type="ORF">LQG66_36585</name>
</gene>
<keyword evidence="2" id="KW-1133">Transmembrane helix</keyword>